<dbReference type="Pfam" id="PF00512">
    <property type="entry name" value="HisKA"/>
    <property type="match status" value="1"/>
</dbReference>
<organism evidence="7 8">
    <name type="scientific">Stigmatella ashevillensis</name>
    <dbReference type="NCBI Taxonomy" id="2995309"/>
    <lineage>
        <taxon>Bacteria</taxon>
        <taxon>Pseudomonadati</taxon>
        <taxon>Myxococcota</taxon>
        <taxon>Myxococcia</taxon>
        <taxon>Myxococcales</taxon>
        <taxon>Cystobacterineae</taxon>
        <taxon>Archangiaceae</taxon>
        <taxon>Stigmatella</taxon>
    </lineage>
</organism>
<evidence type="ECO:0000256" key="2">
    <source>
        <dbReference type="ARBA" id="ARBA00012438"/>
    </source>
</evidence>
<dbReference type="SUPFAM" id="SSF52172">
    <property type="entry name" value="CheY-like"/>
    <property type="match status" value="1"/>
</dbReference>
<dbReference type="InterPro" id="IPR003594">
    <property type="entry name" value="HATPase_dom"/>
</dbReference>
<evidence type="ECO:0000313" key="7">
    <source>
        <dbReference type="EMBL" id="MDC0714688.1"/>
    </source>
</evidence>
<dbReference type="InterPro" id="IPR005467">
    <property type="entry name" value="His_kinase_dom"/>
</dbReference>
<reference evidence="7 8" key="1">
    <citation type="submission" date="2022-11" db="EMBL/GenBank/DDBJ databases">
        <title>Minimal conservation of predation-associated metabolite biosynthetic gene clusters underscores biosynthetic potential of Myxococcota including descriptions for ten novel species: Archangium lansinium sp. nov., Myxococcus landrumus sp. nov., Nannocystis bai.</title>
        <authorList>
            <person name="Ahearne A."/>
            <person name="Stevens C."/>
            <person name="Dowd S."/>
        </authorList>
    </citation>
    <scope>NUCLEOTIDE SEQUENCE [LARGE SCALE GENOMIC DNA]</scope>
    <source>
        <strain evidence="7 8">NCWAL01</strain>
    </source>
</reference>
<comment type="catalytic activity">
    <reaction evidence="1">
        <text>ATP + protein L-histidine = ADP + protein N-phospho-L-histidine.</text>
        <dbReference type="EC" id="2.7.13.3"/>
    </reaction>
</comment>
<dbReference type="Pfam" id="PF00072">
    <property type="entry name" value="Response_reg"/>
    <property type="match status" value="1"/>
</dbReference>
<dbReference type="Pfam" id="PF02518">
    <property type="entry name" value="HATPase_c"/>
    <property type="match status" value="1"/>
</dbReference>
<accession>A0ABT5DNG6</accession>
<dbReference type="SMART" id="SM00387">
    <property type="entry name" value="HATPase_c"/>
    <property type="match status" value="1"/>
</dbReference>
<dbReference type="PANTHER" id="PTHR43547:SF2">
    <property type="entry name" value="HYBRID SIGNAL TRANSDUCTION HISTIDINE KINASE C"/>
    <property type="match status" value="1"/>
</dbReference>
<dbReference type="PANTHER" id="PTHR43547">
    <property type="entry name" value="TWO-COMPONENT HISTIDINE KINASE"/>
    <property type="match status" value="1"/>
</dbReference>
<gene>
    <name evidence="7" type="ORF">POL68_39935</name>
</gene>
<dbReference type="CDD" id="cd00082">
    <property type="entry name" value="HisKA"/>
    <property type="match status" value="1"/>
</dbReference>
<dbReference type="SMART" id="SM00448">
    <property type="entry name" value="REC"/>
    <property type="match status" value="1"/>
</dbReference>
<comment type="caution">
    <text evidence="7">The sequence shown here is derived from an EMBL/GenBank/DDBJ whole genome shotgun (WGS) entry which is preliminary data.</text>
</comment>
<dbReference type="RefSeq" id="WP_272145380.1">
    <property type="nucleotide sequence ID" value="NZ_JAQNDM010000002.1"/>
</dbReference>
<evidence type="ECO:0000313" key="8">
    <source>
        <dbReference type="Proteomes" id="UP001221838"/>
    </source>
</evidence>
<dbReference type="CDD" id="cd00075">
    <property type="entry name" value="HATPase"/>
    <property type="match status" value="1"/>
</dbReference>
<feature type="domain" description="Response regulatory" evidence="6">
    <location>
        <begin position="12"/>
        <end position="129"/>
    </location>
</feature>
<dbReference type="Gene3D" id="1.10.287.130">
    <property type="match status" value="1"/>
</dbReference>
<dbReference type="Gene3D" id="3.30.565.10">
    <property type="entry name" value="Histidine kinase-like ATPase, C-terminal domain"/>
    <property type="match status" value="1"/>
</dbReference>
<dbReference type="InterPro" id="IPR004358">
    <property type="entry name" value="Sig_transdc_His_kin-like_C"/>
</dbReference>
<dbReference type="SUPFAM" id="SSF55874">
    <property type="entry name" value="ATPase domain of HSP90 chaperone/DNA topoisomerase II/histidine kinase"/>
    <property type="match status" value="1"/>
</dbReference>
<keyword evidence="3 4" id="KW-0597">Phosphoprotein</keyword>
<dbReference type="Gene3D" id="3.40.50.2300">
    <property type="match status" value="1"/>
</dbReference>
<evidence type="ECO:0000256" key="1">
    <source>
        <dbReference type="ARBA" id="ARBA00000085"/>
    </source>
</evidence>
<feature type="modified residue" description="4-aspartylphosphate" evidence="4">
    <location>
        <position position="61"/>
    </location>
</feature>
<dbReference type="EMBL" id="JAQNDM010000002">
    <property type="protein sequence ID" value="MDC0714688.1"/>
    <property type="molecule type" value="Genomic_DNA"/>
</dbReference>
<name>A0ABT5DNG6_9BACT</name>
<dbReference type="InterPro" id="IPR036890">
    <property type="entry name" value="HATPase_C_sf"/>
</dbReference>
<dbReference type="InterPro" id="IPR001789">
    <property type="entry name" value="Sig_transdc_resp-reg_receiver"/>
</dbReference>
<keyword evidence="7" id="KW-0808">Transferase</keyword>
<protein>
    <recommendedName>
        <fullName evidence="2">histidine kinase</fullName>
        <ecNumber evidence="2">2.7.13.3</ecNumber>
    </recommendedName>
</protein>
<dbReference type="PROSITE" id="PS50109">
    <property type="entry name" value="HIS_KIN"/>
    <property type="match status" value="1"/>
</dbReference>
<evidence type="ECO:0000256" key="3">
    <source>
        <dbReference type="ARBA" id="ARBA00022553"/>
    </source>
</evidence>
<dbReference type="EC" id="2.7.13.3" evidence="2"/>
<dbReference type="Proteomes" id="UP001221838">
    <property type="component" value="Unassembled WGS sequence"/>
</dbReference>
<keyword evidence="8" id="KW-1185">Reference proteome</keyword>
<dbReference type="InterPro" id="IPR036097">
    <property type="entry name" value="HisK_dim/P_sf"/>
</dbReference>
<evidence type="ECO:0000259" key="5">
    <source>
        <dbReference type="PROSITE" id="PS50109"/>
    </source>
</evidence>
<evidence type="ECO:0000259" key="6">
    <source>
        <dbReference type="PROSITE" id="PS50110"/>
    </source>
</evidence>
<proteinExistence type="predicted"/>
<dbReference type="SUPFAM" id="SSF47384">
    <property type="entry name" value="Homodimeric domain of signal transducing histidine kinase"/>
    <property type="match status" value="1"/>
</dbReference>
<evidence type="ECO:0000256" key="4">
    <source>
        <dbReference type="PROSITE-ProRule" id="PRU00169"/>
    </source>
</evidence>
<keyword evidence="7" id="KW-0418">Kinase</keyword>
<dbReference type="InterPro" id="IPR003661">
    <property type="entry name" value="HisK_dim/P_dom"/>
</dbReference>
<dbReference type="InterPro" id="IPR011006">
    <property type="entry name" value="CheY-like_superfamily"/>
</dbReference>
<dbReference type="PRINTS" id="PR00344">
    <property type="entry name" value="BCTRLSENSOR"/>
</dbReference>
<sequence>MSTSTSTFTRVKCLLVDDLEENLLALGVLLRRDDVEVLQARSGGEALELLLLHDVALAFIDVQMPEMDGFELAELMRGMERTRHVPIIFVTAGVRDQHRLFKGYEAGAVDFLYKPLEPHVLRNKAEVFFQLYRQKQQLAQQLHELTETLRLNEMFTAVLGHDLRNPLSAILTSADLLHRRTADEAVRKTAGRMLSSGKRMGRMIEDVLDLARARLAGGISLKRGETDFGQLVHRMVQEHQAAFPQYRIEVLQEGNLVGDWDSDRLAQVASNLIGNALQHGDAGEPVQIRLDGTHGEFVLFSVANLGAIPPELKSSLFDPFRGGQRQRGRSEGLGLGLYIVQQIILAHQGNVNIQADSGRHTVFQVEIPRQGRDVIKL</sequence>
<dbReference type="SMART" id="SM00388">
    <property type="entry name" value="HisKA"/>
    <property type="match status" value="1"/>
</dbReference>
<dbReference type="PROSITE" id="PS50110">
    <property type="entry name" value="RESPONSE_REGULATORY"/>
    <property type="match status" value="1"/>
</dbReference>
<dbReference type="GO" id="GO:0016301">
    <property type="term" value="F:kinase activity"/>
    <property type="evidence" value="ECO:0007669"/>
    <property type="project" value="UniProtKB-KW"/>
</dbReference>
<feature type="domain" description="Histidine kinase" evidence="5">
    <location>
        <begin position="158"/>
        <end position="371"/>
    </location>
</feature>